<dbReference type="PANTHER" id="PTHR43762:SF1">
    <property type="entry name" value="D-ARABINONO-1,4-LACTONE OXIDASE"/>
    <property type="match status" value="1"/>
</dbReference>
<keyword evidence="4" id="KW-1185">Reference proteome</keyword>
<evidence type="ECO:0000313" key="3">
    <source>
        <dbReference type="EMBL" id="KAL3856376.1"/>
    </source>
</evidence>
<comment type="caution">
    <text evidence="3">The sequence shown here is derived from an EMBL/GenBank/DDBJ whole genome shotgun (WGS) entry which is preliminary data.</text>
</comment>
<evidence type="ECO:0000256" key="1">
    <source>
        <dbReference type="SAM" id="SignalP"/>
    </source>
</evidence>
<feature type="signal peptide" evidence="1">
    <location>
        <begin position="1"/>
        <end position="20"/>
    </location>
</feature>
<dbReference type="PROSITE" id="PS51387">
    <property type="entry name" value="FAD_PCMH"/>
    <property type="match status" value="1"/>
</dbReference>
<keyword evidence="1" id="KW-0732">Signal</keyword>
<name>A0ABD3V5D0_SINWO</name>
<reference evidence="3 4" key="1">
    <citation type="submission" date="2024-11" db="EMBL/GenBank/DDBJ databases">
        <title>Chromosome-level genome assembly of the freshwater bivalve Anodonta woodiana.</title>
        <authorList>
            <person name="Chen X."/>
        </authorList>
    </citation>
    <scope>NUCLEOTIDE SEQUENCE [LARGE SCALE GENOMIC DNA]</scope>
    <source>
        <strain evidence="3">MN2024</strain>
        <tissue evidence="3">Gills</tissue>
    </source>
</reference>
<dbReference type="Gene3D" id="3.30.465.10">
    <property type="match status" value="1"/>
</dbReference>
<dbReference type="Pfam" id="PF01565">
    <property type="entry name" value="FAD_binding_4"/>
    <property type="match status" value="1"/>
</dbReference>
<dbReference type="PANTHER" id="PTHR43762">
    <property type="entry name" value="L-GULONOLACTONE OXIDASE"/>
    <property type="match status" value="1"/>
</dbReference>
<accession>A0ABD3V5D0</accession>
<dbReference type="Proteomes" id="UP001634394">
    <property type="component" value="Unassembled WGS sequence"/>
</dbReference>
<dbReference type="EMBL" id="JBJQND010000013">
    <property type="protein sequence ID" value="KAL3856376.1"/>
    <property type="molecule type" value="Genomic_DNA"/>
</dbReference>
<protein>
    <recommendedName>
        <fullName evidence="2">FAD-binding PCMH-type domain-containing protein</fullName>
    </recommendedName>
</protein>
<evidence type="ECO:0000313" key="4">
    <source>
        <dbReference type="Proteomes" id="UP001634394"/>
    </source>
</evidence>
<gene>
    <name evidence="3" type="ORF">ACJMK2_011144</name>
</gene>
<proteinExistence type="predicted"/>
<dbReference type="InterPro" id="IPR016169">
    <property type="entry name" value="FAD-bd_PCMH_sub2"/>
</dbReference>
<dbReference type="InterPro" id="IPR036318">
    <property type="entry name" value="FAD-bd_PCMH-like_sf"/>
</dbReference>
<feature type="chain" id="PRO_5044764746" description="FAD-binding PCMH-type domain-containing protein" evidence="1">
    <location>
        <begin position="21"/>
        <end position="592"/>
    </location>
</feature>
<dbReference type="SUPFAM" id="SSF56176">
    <property type="entry name" value="FAD-binding/transporter-associated domain-like"/>
    <property type="match status" value="1"/>
</dbReference>
<sequence>MFPSTYTCLLVASLLLVSVAHPITLGDTILDVPNDDNVFAEVSRSKRHMPSVLSEIMGPLSRSKRQVQSEFVRSDLVYSRMRVLHLMLKYLIGPNGPEVEIRHFLNWDSTIVIDNLFYVRPTTLQQVVRIVRVAAMMQMRVRATGEGHTRSPLFADEGNIMMDVRELTRFDGPRMEVMRPSSERQYYTVKAMTGVVMYELNDFMVKTGVTLLAEPFTSNATIGGMASVASQGSTWNSTAFGDFMVEVRIIDSMGRLRRFVREKHPELFKSLICGLGMFGIMYDVTLKVYTSKVVRIDNLIVPLESVLHNATRLKEIVTSNHATDISWYPFNSLTKTEEEEYTKSKKIPTSWSAGKDFIWLRTTNVVDWVDPSLIQGPNFLSTPGSLSGSNVTGLLRGKSALNLIRALAPVTYHHMSHGFGVLKLPRSGSETSIGLLVTVDTEFKRPMAALKFLVESTEKQIRNNGSTPFNALLPRFLMNSECHICPANSNIQPVNSTGRSLVVDFLAPPLQEGYYDLGNEFIKTFRGDLIRPHWAKRFDYMPGIMDIIRNVYGDGIQKFLKSREDYQLDPCDLFMNKYLLQLFGRSKICLQA</sequence>
<dbReference type="AlphaFoldDB" id="A0ABD3V5D0"/>
<dbReference type="InterPro" id="IPR016166">
    <property type="entry name" value="FAD-bd_PCMH"/>
</dbReference>
<feature type="domain" description="FAD-binding PCMH-type" evidence="2">
    <location>
        <begin position="111"/>
        <end position="291"/>
    </location>
</feature>
<organism evidence="3 4">
    <name type="scientific">Sinanodonta woodiana</name>
    <name type="common">Chinese pond mussel</name>
    <name type="synonym">Anodonta woodiana</name>
    <dbReference type="NCBI Taxonomy" id="1069815"/>
    <lineage>
        <taxon>Eukaryota</taxon>
        <taxon>Metazoa</taxon>
        <taxon>Spiralia</taxon>
        <taxon>Lophotrochozoa</taxon>
        <taxon>Mollusca</taxon>
        <taxon>Bivalvia</taxon>
        <taxon>Autobranchia</taxon>
        <taxon>Heteroconchia</taxon>
        <taxon>Palaeoheterodonta</taxon>
        <taxon>Unionida</taxon>
        <taxon>Unionoidea</taxon>
        <taxon>Unionidae</taxon>
        <taxon>Unioninae</taxon>
        <taxon>Sinanodonta</taxon>
    </lineage>
</organism>
<dbReference type="InterPro" id="IPR006094">
    <property type="entry name" value="Oxid_FAD_bind_N"/>
</dbReference>
<dbReference type="Gene3D" id="3.30.43.10">
    <property type="entry name" value="Uridine Diphospho-n-acetylenolpyruvylglucosamine Reductase, domain 2"/>
    <property type="match status" value="1"/>
</dbReference>
<dbReference type="InterPro" id="IPR010031">
    <property type="entry name" value="FAD_lactone_oxidase-like"/>
</dbReference>
<evidence type="ECO:0000259" key="2">
    <source>
        <dbReference type="PROSITE" id="PS51387"/>
    </source>
</evidence>
<dbReference type="InterPro" id="IPR016167">
    <property type="entry name" value="FAD-bd_PCMH_sub1"/>
</dbReference>